<feature type="transmembrane region" description="Helical" evidence="7">
    <location>
        <begin position="165"/>
        <end position="188"/>
    </location>
</feature>
<dbReference type="Pfam" id="PF20684">
    <property type="entry name" value="Fung_rhodopsin"/>
    <property type="match status" value="1"/>
</dbReference>
<dbReference type="RefSeq" id="XP_008085406.1">
    <property type="nucleotide sequence ID" value="XM_008087215.1"/>
</dbReference>
<dbReference type="GO" id="GO:0016020">
    <property type="term" value="C:membrane"/>
    <property type="evidence" value="ECO:0007669"/>
    <property type="project" value="UniProtKB-SubCell"/>
</dbReference>
<dbReference type="GeneID" id="19463893"/>
<feature type="transmembrane region" description="Helical" evidence="7">
    <location>
        <begin position="37"/>
        <end position="57"/>
    </location>
</feature>
<evidence type="ECO:0000256" key="6">
    <source>
        <dbReference type="SAM" id="MobiDB-lite"/>
    </source>
</evidence>
<evidence type="ECO:0000256" key="4">
    <source>
        <dbReference type="ARBA" id="ARBA00023136"/>
    </source>
</evidence>
<protein>
    <recommendedName>
        <fullName evidence="8">Rhodopsin domain-containing protein</fullName>
    </recommendedName>
</protein>
<dbReference type="eggNOG" id="ENOG502SIM5">
    <property type="taxonomic scope" value="Eukaryota"/>
</dbReference>
<evidence type="ECO:0000313" key="10">
    <source>
        <dbReference type="Proteomes" id="UP000016922"/>
    </source>
</evidence>
<dbReference type="HOGENOM" id="CLU_057368_0_0_1"/>
<evidence type="ECO:0000256" key="2">
    <source>
        <dbReference type="ARBA" id="ARBA00022692"/>
    </source>
</evidence>
<evidence type="ECO:0000256" key="1">
    <source>
        <dbReference type="ARBA" id="ARBA00004141"/>
    </source>
</evidence>
<evidence type="ECO:0000256" key="3">
    <source>
        <dbReference type="ARBA" id="ARBA00022989"/>
    </source>
</evidence>
<reference evidence="9 10" key="1">
    <citation type="journal article" date="2013" name="BMC Genomics">
        <title>Genomics-driven discovery of the pneumocandin biosynthetic gene cluster in the fungus Glarea lozoyensis.</title>
        <authorList>
            <person name="Chen L."/>
            <person name="Yue Q."/>
            <person name="Zhang X."/>
            <person name="Xiang M."/>
            <person name="Wang C."/>
            <person name="Li S."/>
            <person name="Che Y."/>
            <person name="Ortiz-Lopez F.J."/>
            <person name="Bills G.F."/>
            <person name="Liu X."/>
            <person name="An Z."/>
        </authorList>
    </citation>
    <scope>NUCLEOTIDE SEQUENCE [LARGE SCALE GENOMIC DNA]</scope>
    <source>
        <strain evidence="10">ATCC 20868 / MF5171</strain>
    </source>
</reference>
<feature type="domain" description="Rhodopsin" evidence="8">
    <location>
        <begin position="25"/>
        <end position="253"/>
    </location>
</feature>
<dbReference type="OMA" id="LIIQQHM"/>
<gene>
    <name evidence="9" type="ORF">GLAREA_04838</name>
</gene>
<dbReference type="EMBL" id="KE145369">
    <property type="protein sequence ID" value="EPE28047.1"/>
    <property type="molecule type" value="Genomic_DNA"/>
</dbReference>
<evidence type="ECO:0000259" key="8">
    <source>
        <dbReference type="Pfam" id="PF20684"/>
    </source>
</evidence>
<comment type="similarity">
    <text evidence="5">Belongs to the SAT4 family.</text>
</comment>
<dbReference type="InterPro" id="IPR052337">
    <property type="entry name" value="SAT4-like"/>
</dbReference>
<evidence type="ECO:0000256" key="5">
    <source>
        <dbReference type="ARBA" id="ARBA00038359"/>
    </source>
</evidence>
<feature type="transmembrane region" description="Helical" evidence="7">
    <location>
        <begin position="226"/>
        <end position="249"/>
    </location>
</feature>
<dbReference type="Proteomes" id="UP000016922">
    <property type="component" value="Unassembled WGS sequence"/>
</dbReference>
<keyword evidence="10" id="KW-1185">Reference proteome</keyword>
<dbReference type="AlphaFoldDB" id="S3CNH3"/>
<accession>S3CNH3</accession>
<keyword evidence="2 7" id="KW-0812">Transmembrane</keyword>
<dbReference type="InterPro" id="IPR049326">
    <property type="entry name" value="Rhodopsin_dom_fungi"/>
</dbReference>
<sequence length="348" mass="38628">MAATGLGQVISWYICTVVAFVFVVMRMAVKLKNVSTLSLDDGFLLLATACLIGDLAIQQHMWNLGMANIGGASREEFIGIMQMIIPGSILYVTSLWSIKIALVLFYKRLALRTKWQMIFNIMLGLLVANWLVIFFDIIFQCFPGDRRWSQDPTEQCSTKAADINYWITILTNIFSDVIIISLPISMVLNLQMPLKQRLGVAAMFALGFSVVIASCIRAYFSKLNETMLTCTVSMIETAVAIIATCLPVLRTLILGQISRVGTSSAGRHYELSSSHHARVIAQSRAKNTTYSVGATTKANESEDELVKEEASRSSEFSSIAQDPKGIEVTTEYRVFEEHRPTGQLKLDV</sequence>
<evidence type="ECO:0000256" key="7">
    <source>
        <dbReference type="SAM" id="Phobius"/>
    </source>
</evidence>
<keyword evidence="3 7" id="KW-1133">Transmembrane helix</keyword>
<evidence type="ECO:0000313" key="9">
    <source>
        <dbReference type="EMBL" id="EPE28047.1"/>
    </source>
</evidence>
<dbReference type="PANTHER" id="PTHR33048">
    <property type="entry name" value="PTH11-LIKE INTEGRAL MEMBRANE PROTEIN (AFU_ORTHOLOGUE AFUA_5G11245)"/>
    <property type="match status" value="1"/>
</dbReference>
<feature type="transmembrane region" description="Helical" evidence="7">
    <location>
        <begin position="77"/>
        <end position="106"/>
    </location>
</feature>
<dbReference type="PANTHER" id="PTHR33048:SF114">
    <property type="entry name" value="MEMBRANE PROTEIN PTH11-LIKE, PUTATIVE (AFU_ORTHOLOGUE AFUA_7G06620)-RELATED"/>
    <property type="match status" value="1"/>
</dbReference>
<feature type="transmembrane region" description="Helical" evidence="7">
    <location>
        <begin position="6"/>
        <end position="25"/>
    </location>
</feature>
<proteinExistence type="inferred from homology"/>
<organism evidence="9 10">
    <name type="scientific">Glarea lozoyensis (strain ATCC 20868 / MF5171)</name>
    <dbReference type="NCBI Taxonomy" id="1116229"/>
    <lineage>
        <taxon>Eukaryota</taxon>
        <taxon>Fungi</taxon>
        <taxon>Dikarya</taxon>
        <taxon>Ascomycota</taxon>
        <taxon>Pezizomycotina</taxon>
        <taxon>Leotiomycetes</taxon>
        <taxon>Helotiales</taxon>
        <taxon>Helotiaceae</taxon>
        <taxon>Glarea</taxon>
    </lineage>
</organism>
<dbReference type="OrthoDB" id="5378633at2759"/>
<feature type="region of interest" description="Disordered" evidence="6">
    <location>
        <begin position="291"/>
        <end position="321"/>
    </location>
</feature>
<feature type="transmembrane region" description="Helical" evidence="7">
    <location>
        <begin position="118"/>
        <end position="139"/>
    </location>
</feature>
<name>S3CNH3_GLAL2</name>
<dbReference type="KEGG" id="glz:GLAREA_04838"/>
<feature type="transmembrane region" description="Helical" evidence="7">
    <location>
        <begin position="200"/>
        <end position="220"/>
    </location>
</feature>
<keyword evidence="4 7" id="KW-0472">Membrane</keyword>
<comment type="subcellular location">
    <subcellularLocation>
        <location evidence="1">Membrane</location>
        <topology evidence="1">Multi-pass membrane protein</topology>
    </subcellularLocation>
</comment>